<keyword evidence="1" id="KW-0934">Plastid</keyword>
<organism evidence="1">
    <name type="scientific">Cyphia phyteuma</name>
    <dbReference type="NCBI Taxonomy" id="2041120"/>
    <lineage>
        <taxon>Eukaryota</taxon>
        <taxon>Viridiplantae</taxon>
        <taxon>Streptophyta</taxon>
        <taxon>Embryophyta</taxon>
        <taxon>Tracheophyta</taxon>
        <taxon>Spermatophyta</taxon>
        <taxon>Magnoliopsida</taxon>
        <taxon>eudicotyledons</taxon>
        <taxon>Gunneridae</taxon>
        <taxon>Pentapetalae</taxon>
        <taxon>asterids</taxon>
        <taxon>campanulids</taxon>
        <taxon>Asterales</taxon>
        <taxon>Campanulaceae</taxon>
        <taxon>Cyphia</taxon>
    </lineage>
</organism>
<gene>
    <name evidence="1" type="primary">ORF162</name>
    <name evidence="1" type="ORF">Cyp_phy1Pt0597</name>
</gene>
<dbReference type="EMBL" id="MF770629">
    <property type="protein sequence ID" value="ATG27104.1"/>
    <property type="molecule type" value="Genomic_DNA"/>
</dbReference>
<name>A0A291F4M1_9ASTR</name>
<proteinExistence type="predicted"/>
<accession>A0A291F4M1</accession>
<dbReference type="GeneID" id="34729635"/>
<protein>
    <submittedName>
        <fullName evidence="1">Uncharacterized protein</fullName>
    </submittedName>
</protein>
<dbReference type="RefSeq" id="YP_009436728.1">
    <property type="nucleotide sequence ID" value="NC_036092.1"/>
</dbReference>
<dbReference type="AlphaFoldDB" id="A0A291F4M1"/>
<sequence>MPTIKQECGTPQDRGHALEKGKIPCCKKFSKINGIPNNSIEDRGHIFENIVEIEKKYENNDKKSRCPFFYYKKYLLTCNRKKFALGLNKGKQIWENNKAQLNSGRWVYYQNLIKSLLCLLKKELSCGSKDQDDDLIEKIGELHGILIRGNNLKEKGRVDTGI</sequence>
<reference evidence="1" key="1">
    <citation type="journal article" date="2014" name="Proc. Natl. Acad. Sci. U.S.A.">
        <title>The dynamic history of plastid genomes in the Campanulaceae sensu lato is unique among angiosperms.</title>
        <authorList>
            <person name="Knox E.B."/>
        </authorList>
    </citation>
    <scope>NUCLEOTIDE SEQUENCE</scope>
</reference>
<reference evidence="1" key="2">
    <citation type="submission" date="2017-08" db="EMBL/GenBank/DDBJ databases">
        <authorList>
            <person name="Knox E.B."/>
        </authorList>
    </citation>
    <scope>NUCLEOTIDE SEQUENCE</scope>
</reference>
<geneLocation type="plastid" evidence="1"/>
<evidence type="ECO:0000313" key="1">
    <source>
        <dbReference type="EMBL" id="ATG27104.1"/>
    </source>
</evidence>